<dbReference type="PANTHER" id="PTHR23511">
    <property type="entry name" value="SYNAPTIC VESICLE GLYCOPROTEIN 2"/>
    <property type="match status" value="1"/>
</dbReference>
<dbReference type="FunCoup" id="G7DTT0">
    <property type="interactions" value="100"/>
</dbReference>
<accession>G7DTT0</accession>
<comment type="subcellular location">
    <subcellularLocation>
        <location evidence="1">Membrane</location>
        <topology evidence="1">Multi-pass membrane protein</topology>
    </subcellularLocation>
</comment>
<dbReference type="InterPro" id="IPR011701">
    <property type="entry name" value="MFS"/>
</dbReference>
<feature type="transmembrane region" description="Helical" evidence="8">
    <location>
        <begin position="453"/>
        <end position="472"/>
    </location>
</feature>
<dbReference type="OrthoDB" id="3936150at2759"/>
<evidence type="ECO:0000256" key="5">
    <source>
        <dbReference type="ARBA" id="ARBA00022989"/>
    </source>
</evidence>
<keyword evidence="5 8" id="KW-1133">Transmembrane helix</keyword>
<keyword evidence="4 8" id="KW-0812">Transmembrane</keyword>
<proteinExistence type="inferred from homology"/>
<keyword evidence="11" id="KW-1185">Reference proteome</keyword>
<name>G7DTT0_MIXOS</name>
<reference evidence="10 11" key="1">
    <citation type="journal article" date="2011" name="J. Gen. Appl. Microbiol.">
        <title>Draft genome sequencing of the enigmatic basidiomycete Mixia osmundae.</title>
        <authorList>
            <person name="Nishida H."/>
            <person name="Nagatsuka Y."/>
            <person name="Sugiyama J."/>
        </authorList>
    </citation>
    <scope>NUCLEOTIDE SEQUENCE [LARGE SCALE GENOMIC DNA]</scope>
    <source>
        <strain evidence="11">CBS 9802 / IAM 14324 / JCM 22182 / KY 12970</strain>
    </source>
</reference>
<feature type="transmembrane region" description="Helical" evidence="8">
    <location>
        <begin position="167"/>
        <end position="183"/>
    </location>
</feature>
<dbReference type="SUPFAM" id="SSF103473">
    <property type="entry name" value="MFS general substrate transporter"/>
    <property type="match status" value="1"/>
</dbReference>
<evidence type="ECO:0000313" key="10">
    <source>
        <dbReference type="EMBL" id="GAA93990.1"/>
    </source>
</evidence>
<evidence type="ECO:0000256" key="2">
    <source>
        <dbReference type="ARBA" id="ARBA00008335"/>
    </source>
</evidence>
<dbReference type="InParanoid" id="G7DTT0"/>
<evidence type="ECO:0000259" key="9">
    <source>
        <dbReference type="PROSITE" id="PS50850"/>
    </source>
</evidence>
<evidence type="ECO:0000256" key="8">
    <source>
        <dbReference type="SAM" id="Phobius"/>
    </source>
</evidence>
<dbReference type="PROSITE" id="PS50850">
    <property type="entry name" value="MFS"/>
    <property type="match status" value="1"/>
</dbReference>
<feature type="region of interest" description="Disordered" evidence="7">
    <location>
        <begin position="1"/>
        <end position="68"/>
    </location>
</feature>
<evidence type="ECO:0000256" key="1">
    <source>
        <dbReference type="ARBA" id="ARBA00004141"/>
    </source>
</evidence>
<evidence type="ECO:0000256" key="6">
    <source>
        <dbReference type="ARBA" id="ARBA00023136"/>
    </source>
</evidence>
<dbReference type="PANTHER" id="PTHR23511:SF5">
    <property type="entry name" value="MAJOR FACILITATOR-TYPE TRANSPORTER HXNZ-RELATED"/>
    <property type="match status" value="1"/>
</dbReference>
<feature type="transmembrane region" description="Helical" evidence="8">
    <location>
        <begin position="540"/>
        <end position="559"/>
    </location>
</feature>
<feature type="transmembrane region" description="Helical" evidence="8">
    <location>
        <begin position="189"/>
        <end position="214"/>
    </location>
</feature>
<evidence type="ECO:0000256" key="4">
    <source>
        <dbReference type="ARBA" id="ARBA00022692"/>
    </source>
</evidence>
<dbReference type="GO" id="GO:0016020">
    <property type="term" value="C:membrane"/>
    <property type="evidence" value="ECO:0007669"/>
    <property type="project" value="UniProtKB-SubCell"/>
</dbReference>
<dbReference type="eggNOG" id="KOG0253">
    <property type="taxonomic scope" value="Eukaryota"/>
</dbReference>
<comment type="similarity">
    <text evidence="2">Belongs to the major facilitator superfamily.</text>
</comment>
<dbReference type="GO" id="GO:0022857">
    <property type="term" value="F:transmembrane transporter activity"/>
    <property type="evidence" value="ECO:0007669"/>
    <property type="project" value="InterPro"/>
</dbReference>
<dbReference type="InterPro" id="IPR036259">
    <property type="entry name" value="MFS_trans_sf"/>
</dbReference>
<feature type="compositionally biased region" description="Basic and acidic residues" evidence="7">
    <location>
        <begin position="29"/>
        <end position="54"/>
    </location>
</feature>
<dbReference type="AlphaFoldDB" id="G7DTT0"/>
<protein>
    <recommendedName>
        <fullName evidence="9">Major facilitator superfamily (MFS) profile domain-containing protein</fullName>
    </recommendedName>
</protein>
<dbReference type="Proteomes" id="UP000009131">
    <property type="component" value="Unassembled WGS sequence"/>
</dbReference>
<feature type="domain" description="Major facilitator superfamily (MFS) profile" evidence="9">
    <location>
        <begin position="102"/>
        <end position="564"/>
    </location>
</feature>
<gene>
    <name evidence="10" type="primary">Mo00637</name>
    <name evidence="10" type="ORF">E5Q_00637</name>
</gene>
<dbReference type="EMBL" id="BABT02000026">
    <property type="protein sequence ID" value="GAA93990.1"/>
    <property type="molecule type" value="Genomic_DNA"/>
</dbReference>
<organism evidence="10 11">
    <name type="scientific">Mixia osmundae (strain CBS 9802 / IAM 14324 / JCM 22182 / KY 12970)</name>
    <dbReference type="NCBI Taxonomy" id="764103"/>
    <lineage>
        <taxon>Eukaryota</taxon>
        <taxon>Fungi</taxon>
        <taxon>Dikarya</taxon>
        <taxon>Basidiomycota</taxon>
        <taxon>Pucciniomycotina</taxon>
        <taxon>Mixiomycetes</taxon>
        <taxon>Mixiales</taxon>
        <taxon>Mixiaceae</taxon>
        <taxon>Mixia</taxon>
    </lineage>
</organism>
<dbReference type="OMA" id="FCFTASK"/>
<evidence type="ECO:0000313" key="11">
    <source>
        <dbReference type="Proteomes" id="UP000009131"/>
    </source>
</evidence>
<comment type="caution">
    <text evidence="10">The sequence shown here is derived from an EMBL/GenBank/DDBJ whole genome shotgun (WGS) entry which is preliminary data.</text>
</comment>
<keyword evidence="3" id="KW-0813">Transport</keyword>
<keyword evidence="6 8" id="KW-0472">Membrane</keyword>
<feature type="transmembrane region" description="Helical" evidence="8">
    <location>
        <begin position="226"/>
        <end position="249"/>
    </location>
</feature>
<feature type="transmembrane region" description="Helical" evidence="8">
    <location>
        <begin position="269"/>
        <end position="288"/>
    </location>
</feature>
<dbReference type="Gene3D" id="1.20.1250.20">
    <property type="entry name" value="MFS general substrate transporter like domains"/>
    <property type="match status" value="1"/>
</dbReference>
<dbReference type="Pfam" id="PF07690">
    <property type="entry name" value="MFS_1"/>
    <property type="match status" value="1"/>
</dbReference>
<feature type="transmembrane region" description="Helical" evidence="8">
    <location>
        <begin position="136"/>
        <end position="155"/>
    </location>
</feature>
<reference evidence="10 11" key="2">
    <citation type="journal article" date="2012" name="Open Biol.">
        <title>Characteristics of nucleosomes and linker DNA regions on the genome of the basidiomycete Mixia osmundae revealed by mono- and dinucleosome mapping.</title>
        <authorList>
            <person name="Nishida H."/>
            <person name="Kondo S."/>
            <person name="Matsumoto T."/>
            <person name="Suzuki Y."/>
            <person name="Yoshikawa H."/>
            <person name="Taylor T.D."/>
            <person name="Sugiyama J."/>
        </authorList>
    </citation>
    <scope>NUCLEOTIDE SEQUENCE [LARGE SCALE GENOMIC DNA]</scope>
    <source>
        <strain evidence="11">CBS 9802 / IAM 14324 / JCM 22182 / KY 12970</strain>
    </source>
</reference>
<dbReference type="FunFam" id="1.20.1250.20:FF:000171">
    <property type="entry name" value="MFS general substrate transporter"/>
    <property type="match status" value="1"/>
</dbReference>
<feature type="transmembrane region" description="Helical" evidence="8">
    <location>
        <begin position="419"/>
        <end position="437"/>
    </location>
</feature>
<sequence length="568" mass="61354">MNTDFSAPGEKQWNAEQERTNDAGTMKQDLSDKDGQNERAQTKLDSLGEKDPEKFGGQVTVEDDASAERARDNGVDEIFLYKVGLINSTMSQIGWGAYHYKLFMLCSLGFLNDNIWLQGVAIILPQITRELSPPGGHVAFVTLSLYVGLILGASLWGVSADIVGRRLSFNITLGLSGVFGLAAGASPNFVALCSLIACTGFGVGGSLPVDSTFFLDQVPAAQQWTLVLMSLWWSVGQLIASLIAWVFIVNFSCPDNVPCTNQNNQGWRYTLYTLGALTTAMFLVRFLVFKVQESPKYLIARGRDQEALDVMHTIAKANGKEISLTLRDLQLRSPDSDMSEIKYTNKELVKRALAEVSLAHVKPLFSTTKLAINFTLLMWLWLAIGIAYPLYNAFLPTFLAQKAASASAATSVNTTYKNYAIISTSGIPGSLFASWLVERTRSGGKFSLGGRKLALAVSTVAVGVFLFIFTIATTNSAVLGINYAAGFFQNSMYGILYCVSPESIPSPNRGTAEAILSSLNRIGGLQAPIIATYAGLTTSIPLYVSASLFVISGIVACFLRETAGKAAL</sequence>
<dbReference type="HOGENOM" id="CLU_001265_52_2_1"/>
<feature type="transmembrane region" description="Helical" evidence="8">
    <location>
        <begin position="370"/>
        <end position="391"/>
    </location>
</feature>
<evidence type="ECO:0000256" key="7">
    <source>
        <dbReference type="SAM" id="MobiDB-lite"/>
    </source>
</evidence>
<evidence type="ECO:0000256" key="3">
    <source>
        <dbReference type="ARBA" id="ARBA00022448"/>
    </source>
</evidence>
<dbReference type="RefSeq" id="XP_014570272.1">
    <property type="nucleotide sequence ID" value="XM_014714786.1"/>
</dbReference>
<dbReference type="CDD" id="cd17316">
    <property type="entry name" value="MFS_SV2_like"/>
    <property type="match status" value="1"/>
</dbReference>
<dbReference type="InterPro" id="IPR020846">
    <property type="entry name" value="MFS_dom"/>
</dbReference>